<evidence type="ECO:0000256" key="2">
    <source>
        <dbReference type="ARBA" id="ARBA00002901"/>
    </source>
</evidence>
<feature type="domain" description="MoaB/Mog" evidence="12">
    <location>
        <begin position="191"/>
        <end position="328"/>
    </location>
</feature>
<protein>
    <recommendedName>
        <fullName evidence="11">Molybdopterin molybdenumtransferase</fullName>
        <ecNumber evidence="11">2.10.1.1</ecNumber>
    </recommendedName>
</protein>
<keyword evidence="9 11" id="KW-0501">Molybdenum cofactor biosynthesis</keyword>
<dbReference type="Pfam" id="PF03453">
    <property type="entry name" value="MoeA_N"/>
    <property type="match status" value="1"/>
</dbReference>
<keyword evidence="8 11" id="KW-0460">Magnesium</keyword>
<dbReference type="Gene3D" id="2.40.340.10">
    <property type="entry name" value="MoeA, C-terminal, domain IV"/>
    <property type="match status" value="1"/>
</dbReference>
<dbReference type="GO" id="GO:0005829">
    <property type="term" value="C:cytosol"/>
    <property type="evidence" value="ECO:0007669"/>
    <property type="project" value="TreeGrafter"/>
</dbReference>
<dbReference type="SUPFAM" id="SSF53218">
    <property type="entry name" value="Molybdenum cofactor biosynthesis proteins"/>
    <property type="match status" value="1"/>
</dbReference>
<dbReference type="Pfam" id="PF00994">
    <property type="entry name" value="MoCF_biosynth"/>
    <property type="match status" value="1"/>
</dbReference>
<accession>A0A7W6AIW7</accession>
<comment type="pathway">
    <text evidence="3 11">Cofactor biosynthesis; molybdopterin biosynthesis.</text>
</comment>
<reference evidence="13" key="4">
    <citation type="submission" date="2023-01" db="EMBL/GenBank/DDBJ databases">
        <title>Draft genome sequence of Methylobacterium brachythecii strain NBRC 107710.</title>
        <authorList>
            <person name="Sun Q."/>
            <person name="Mori K."/>
        </authorList>
    </citation>
    <scope>NUCLEOTIDE SEQUENCE</scope>
    <source>
        <strain evidence="13">NBRC 107710</strain>
    </source>
</reference>
<dbReference type="NCBIfam" id="NF045515">
    <property type="entry name" value="Glp_gephyrin"/>
    <property type="match status" value="1"/>
</dbReference>
<evidence type="ECO:0000256" key="8">
    <source>
        <dbReference type="ARBA" id="ARBA00022842"/>
    </source>
</evidence>
<comment type="caution">
    <text evidence="14">The sequence shown here is derived from an EMBL/GenBank/DDBJ whole genome shotgun (WGS) entry which is preliminary data.</text>
</comment>
<comment type="catalytic activity">
    <reaction evidence="10">
        <text>adenylyl-molybdopterin + molybdate = Mo-molybdopterin + AMP + H(+)</text>
        <dbReference type="Rhea" id="RHEA:35047"/>
        <dbReference type="ChEBI" id="CHEBI:15378"/>
        <dbReference type="ChEBI" id="CHEBI:36264"/>
        <dbReference type="ChEBI" id="CHEBI:62727"/>
        <dbReference type="ChEBI" id="CHEBI:71302"/>
        <dbReference type="ChEBI" id="CHEBI:456215"/>
        <dbReference type="EC" id="2.10.1.1"/>
    </reaction>
</comment>
<dbReference type="EMBL" id="JACIDN010000005">
    <property type="protein sequence ID" value="MBB3903538.1"/>
    <property type="molecule type" value="Genomic_DNA"/>
</dbReference>
<dbReference type="Gene3D" id="2.170.190.11">
    <property type="entry name" value="Molybdopterin biosynthesis moea protein, domain 3"/>
    <property type="match status" value="1"/>
</dbReference>
<reference evidence="16" key="2">
    <citation type="journal article" date="2019" name="Int. J. Syst. Evol. Microbiol.">
        <title>The Global Catalogue of Microorganisms (GCM) 10K type strain sequencing project: providing services to taxonomists for standard genome sequencing and annotation.</title>
        <authorList>
            <consortium name="The Broad Institute Genomics Platform"/>
            <consortium name="The Broad Institute Genome Sequencing Center for Infectious Disease"/>
            <person name="Wu L."/>
            <person name="Ma J."/>
        </authorList>
    </citation>
    <scope>NUCLEOTIDE SEQUENCE [LARGE SCALE GENOMIC DNA]</scope>
    <source>
        <strain evidence="16">NBRC 107710</strain>
    </source>
</reference>
<organism evidence="14 15">
    <name type="scientific">Methylobacterium brachythecii</name>
    <dbReference type="NCBI Taxonomy" id="1176177"/>
    <lineage>
        <taxon>Bacteria</taxon>
        <taxon>Pseudomonadati</taxon>
        <taxon>Pseudomonadota</taxon>
        <taxon>Alphaproteobacteria</taxon>
        <taxon>Hyphomicrobiales</taxon>
        <taxon>Methylobacteriaceae</taxon>
        <taxon>Methylobacterium</taxon>
    </lineage>
</organism>
<evidence type="ECO:0000256" key="10">
    <source>
        <dbReference type="ARBA" id="ARBA00047317"/>
    </source>
</evidence>
<reference evidence="13" key="1">
    <citation type="journal article" date="2014" name="Int. J. Syst. Evol. Microbiol.">
        <title>Complete genome of a new Firmicutes species belonging to the dominant human colonic microbiota ('Ruminococcus bicirculans') reveals two chromosomes and a selective capacity to utilize plant glucans.</title>
        <authorList>
            <consortium name="NISC Comparative Sequencing Program"/>
            <person name="Wegmann U."/>
            <person name="Louis P."/>
            <person name="Goesmann A."/>
            <person name="Henrissat B."/>
            <person name="Duncan S.H."/>
            <person name="Flint H.J."/>
        </authorList>
    </citation>
    <scope>NUCLEOTIDE SEQUENCE</scope>
    <source>
        <strain evidence="13">NBRC 107710</strain>
    </source>
</reference>
<dbReference type="FunFam" id="3.40.980.10:FF:000004">
    <property type="entry name" value="Molybdopterin molybdenumtransferase"/>
    <property type="match status" value="1"/>
</dbReference>
<dbReference type="Pfam" id="PF03454">
    <property type="entry name" value="MoeA_C"/>
    <property type="match status" value="1"/>
</dbReference>
<keyword evidence="16" id="KW-1185">Reference proteome</keyword>
<dbReference type="Proteomes" id="UP001156881">
    <property type="component" value="Unassembled WGS sequence"/>
</dbReference>
<dbReference type="InterPro" id="IPR036688">
    <property type="entry name" value="MoeA_C_domain_IV_sf"/>
</dbReference>
<comment type="similarity">
    <text evidence="4 11">Belongs to the MoeA family.</text>
</comment>
<evidence type="ECO:0000256" key="11">
    <source>
        <dbReference type="RuleBase" id="RU365090"/>
    </source>
</evidence>
<dbReference type="InterPro" id="IPR008284">
    <property type="entry name" value="MoCF_biosynth_CS"/>
</dbReference>
<dbReference type="Gene3D" id="3.90.105.10">
    <property type="entry name" value="Molybdopterin biosynthesis moea protein, domain 2"/>
    <property type="match status" value="1"/>
</dbReference>
<dbReference type="GO" id="GO:0061599">
    <property type="term" value="F:molybdopterin molybdotransferase activity"/>
    <property type="evidence" value="ECO:0007669"/>
    <property type="project" value="UniProtKB-UniRule"/>
</dbReference>
<dbReference type="PANTHER" id="PTHR10192">
    <property type="entry name" value="MOLYBDOPTERIN BIOSYNTHESIS PROTEIN"/>
    <property type="match status" value="1"/>
</dbReference>
<keyword evidence="6 11" id="KW-0808">Transferase</keyword>
<evidence type="ECO:0000313" key="14">
    <source>
        <dbReference type="EMBL" id="MBB3903538.1"/>
    </source>
</evidence>
<dbReference type="NCBIfam" id="TIGR00177">
    <property type="entry name" value="molyb_syn"/>
    <property type="match status" value="1"/>
</dbReference>
<evidence type="ECO:0000256" key="1">
    <source>
        <dbReference type="ARBA" id="ARBA00001946"/>
    </source>
</evidence>
<dbReference type="InterPro" id="IPR005111">
    <property type="entry name" value="MoeA_C_domain_IV"/>
</dbReference>
<dbReference type="InterPro" id="IPR005110">
    <property type="entry name" value="MoeA_linker/N"/>
</dbReference>
<evidence type="ECO:0000256" key="3">
    <source>
        <dbReference type="ARBA" id="ARBA00005046"/>
    </source>
</evidence>
<dbReference type="SUPFAM" id="SSF63882">
    <property type="entry name" value="MoeA N-terminal region -like"/>
    <property type="match status" value="1"/>
</dbReference>
<dbReference type="AlphaFoldDB" id="A0A7W6AIW7"/>
<evidence type="ECO:0000256" key="5">
    <source>
        <dbReference type="ARBA" id="ARBA00022505"/>
    </source>
</evidence>
<dbReference type="InterPro" id="IPR036135">
    <property type="entry name" value="MoeA_linker/N_sf"/>
</dbReference>
<dbReference type="PANTHER" id="PTHR10192:SF5">
    <property type="entry name" value="GEPHYRIN"/>
    <property type="match status" value="1"/>
</dbReference>
<dbReference type="GO" id="GO:0046872">
    <property type="term" value="F:metal ion binding"/>
    <property type="evidence" value="ECO:0007669"/>
    <property type="project" value="UniProtKB-UniRule"/>
</dbReference>
<dbReference type="PROSITE" id="PS01079">
    <property type="entry name" value="MOCF_BIOSYNTHESIS_2"/>
    <property type="match status" value="1"/>
</dbReference>
<dbReference type="CDD" id="cd00887">
    <property type="entry name" value="MoeA"/>
    <property type="match status" value="1"/>
</dbReference>
<keyword evidence="5 11" id="KW-0500">Molybdenum</keyword>
<evidence type="ECO:0000256" key="9">
    <source>
        <dbReference type="ARBA" id="ARBA00023150"/>
    </source>
</evidence>
<evidence type="ECO:0000313" key="16">
    <source>
        <dbReference type="Proteomes" id="UP001156881"/>
    </source>
</evidence>
<evidence type="ECO:0000256" key="6">
    <source>
        <dbReference type="ARBA" id="ARBA00022679"/>
    </source>
</evidence>
<reference evidence="14 15" key="3">
    <citation type="submission" date="2020-08" db="EMBL/GenBank/DDBJ databases">
        <title>Genomic Encyclopedia of Type Strains, Phase IV (KMG-IV): sequencing the most valuable type-strain genomes for metagenomic binning, comparative biology and taxonomic classification.</title>
        <authorList>
            <person name="Goeker M."/>
        </authorList>
    </citation>
    <scope>NUCLEOTIDE SEQUENCE [LARGE SCALE GENOMIC DNA]</scope>
    <source>
        <strain evidence="14 15">DSM 24105</strain>
    </source>
</reference>
<comment type="cofactor">
    <cofactor evidence="1 11">
        <name>Mg(2+)</name>
        <dbReference type="ChEBI" id="CHEBI:18420"/>
    </cofactor>
</comment>
<dbReference type="InterPro" id="IPR036425">
    <property type="entry name" value="MoaB/Mog-like_dom_sf"/>
</dbReference>
<dbReference type="UniPathway" id="UPA00344"/>
<dbReference type="EMBL" id="BSPG01000009">
    <property type="protein sequence ID" value="GLS44110.1"/>
    <property type="molecule type" value="Genomic_DNA"/>
</dbReference>
<dbReference type="GO" id="GO:0006777">
    <property type="term" value="P:Mo-molybdopterin cofactor biosynthetic process"/>
    <property type="evidence" value="ECO:0007669"/>
    <property type="project" value="UniProtKB-UniRule"/>
</dbReference>
<dbReference type="Proteomes" id="UP000517759">
    <property type="component" value="Unassembled WGS sequence"/>
</dbReference>
<name>A0A7W6AIW7_9HYPH</name>
<evidence type="ECO:0000256" key="7">
    <source>
        <dbReference type="ARBA" id="ARBA00022723"/>
    </source>
</evidence>
<dbReference type="SMART" id="SM00852">
    <property type="entry name" value="MoCF_biosynth"/>
    <property type="match status" value="1"/>
</dbReference>
<keyword evidence="7 11" id="KW-0479">Metal-binding</keyword>
<comment type="function">
    <text evidence="2 11">Catalyzes the insertion of molybdate into adenylated molybdopterin with the concomitant release of AMP.</text>
</comment>
<dbReference type="EC" id="2.10.1.1" evidence="11"/>
<evidence type="ECO:0000259" key="12">
    <source>
        <dbReference type="SMART" id="SM00852"/>
    </source>
</evidence>
<proteinExistence type="inferred from homology"/>
<dbReference type="InterPro" id="IPR038987">
    <property type="entry name" value="MoeA-like"/>
</dbReference>
<dbReference type="RefSeq" id="WP_183506567.1">
    <property type="nucleotide sequence ID" value="NZ_BSPG01000009.1"/>
</dbReference>
<evidence type="ECO:0000256" key="4">
    <source>
        <dbReference type="ARBA" id="ARBA00010763"/>
    </source>
</evidence>
<evidence type="ECO:0000313" key="15">
    <source>
        <dbReference type="Proteomes" id="UP000517759"/>
    </source>
</evidence>
<dbReference type="SUPFAM" id="SSF63867">
    <property type="entry name" value="MoeA C-terminal domain-like"/>
    <property type="match status" value="1"/>
</dbReference>
<sequence length="417" mass="44073">MAQLSDDCFAVGEAPMAVEDAVALIERRVSVTVGSETVALGLADGRISAEDVRAAGDLPPFDNAAVDGYALRHTLLNPDRETVLPLRARLAAGAAPEGVSAGDGVVRIFTGAPMPHDADTVFMQEDVRVENGRVVLPPGLKPGANCRRAGEDVSSGGLVIPAGRRLRPQDLALAAAVGRDALSVRRRLRVALFSTGDELTEPGSPLRPGAIRDSNRVMLAALMRRIGVEVDDLGILRDDPATLSRRLAEAAAGHDLILTSGGASVGEEDHVKAAVEAVGQLVFWRLAIRPGRPVAMGLIDHKPFVGLPGNPVATYVTLLFVVRPLIARLTGESFVPPKPQPVRSAFTFRKRVGRREFLRVSLGLGSDGVIEARKFPKDGTGMLTSLTESDGLAELPDGAPVVCEGDTVGFYPHAVLW</sequence>
<dbReference type="InterPro" id="IPR001453">
    <property type="entry name" value="MoaB/Mog_dom"/>
</dbReference>
<dbReference type="Gene3D" id="3.40.980.10">
    <property type="entry name" value="MoaB/Mog-like domain"/>
    <property type="match status" value="1"/>
</dbReference>
<gene>
    <name evidence="13" type="primary">moeA_1</name>
    <name evidence="13" type="ORF">GCM10007884_20970</name>
    <name evidence="14" type="ORF">GGR33_003047</name>
</gene>
<evidence type="ECO:0000313" key="13">
    <source>
        <dbReference type="EMBL" id="GLS44110.1"/>
    </source>
</evidence>